<protein>
    <submittedName>
        <fullName evidence="1">Uncharacterized protein</fullName>
    </submittedName>
</protein>
<dbReference type="Proteomes" id="UP000815677">
    <property type="component" value="Unassembled WGS sequence"/>
</dbReference>
<reference evidence="1" key="1">
    <citation type="submission" date="2014-09" db="EMBL/GenBank/DDBJ databases">
        <title>Genome sequence of the luminous mushroom Mycena chlorophos for searching fungal bioluminescence genes.</title>
        <authorList>
            <person name="Tanaka Y."/>
            <person name="Kasuga D."/>
            <person name="Oba Y."/>
            <person name="Hase S."/>
            <person name="Sato K."/>
            <person name="Oba Y."/>
            <person name="Sakakibara Y."/>
        </authorList>
    </citation>
    <scope>NUCLEOTIDE SEQUENCE</scope>
</reference>
<name>A0ABQ0LAU5_MYCCL</name>
<proteinExistence type="predicted"/>
<evidence type="ECO:0000313" key="1">
    <source>
        <dbReference type="EMBL" id="GAT48102.1"/>
    </source>
</evidence>
<gene>
    <name evidence="1" type="ORF">MCHLO_05535</name>
</gene>
<accession>A0ABQ0LAU5</accession>
<organism evidence="1 2">
    <name type="scientific">Mycena chlorophos</name>
    <name type="common">Agaric fungus</name>
    <name type="synonym">Agaricus chlorophos</name>
    <dbReference type="NCBI Taxonomy" id="658473"/>
    <lineage>
        <taxon>Eukaryota</taxon>
        <taxon>Fungi</taxon>
        <taxon>Dikarya</taxon>
        <taxon>Basidiomycota</taxon>
        <taxon>Agaricomycotina</taxon>
        <taxon>Agaricomycetes</taxon>
        <taxon>Agaricomycetidae</taxon>
        <taxon>Agaricales</taxon>
        <taxon>Marasmiineae</taxon>
        <taxon>Mycenaceae</taxon>
        <taxon>Mycena</taxon>
    </lineage>
</organism>
<keyword evidence="2" id="KW-1185">Reference proteome</keyword>
<dbReference type="EMBL" id="DF844265">
    <property type="protein sequence ID" value="GAT48102.1"/>
    <property type="molecule type" value="Genomic_DNA"/>
</dbReference>
<sequence length="92" mass="10484">MYAMYPVPDILSDRVGLVWVSGDPDKQRLRRDTGFWYLGIGNETQRRCSLNLWLGLKDICALGRTGRAWYGYRQPSRVDAGGHRPDPLSADE</sequence>
<evidence type="ECO:0000313" key="2">
    <source>
        <dbReference type="Proteomes" id="UP000815677"/>
    </source>
</evidence>